<proteinExistence type="predicted"/>
<dbReference type="AlphaFoldDB" id="A0A1I3Q3T2"/>
<feature type="transmembrane region" description="Helical" evidence="1">
    <location>
        <begin position="35"/>
        <end position="57"/>
    </location>
</feature>
<dbReference type="EMBL" id="FOSB01000001">
    <property type="protein sequence ID" value="SFJ28518.1"/>
    <property type="molecule type" value="Genomic_DNA"/>
</dbReference>
<keyword evidence="1" id="KW-0472">Membrane</keyword>
<dbReference type="Proteomes" id="UP000183557">
    <property type="component" value="Unassembled WGS sequence"/>
</dbReference>
<keyword evidence="1" id="KW-1133">Transmembrane helix</keyword>
<accession>A0A1I3Q3T2</accession>
<keyword evidence="3" id="KW-1185">Reference proteome</keyword>
<name>A0A1I3Q3T2_HALDA</name>
<feature type="transmembrane region" description="Helical" evidence="1">
    <location>
        <begin position="7"/>
        <end position="29"/>
    </location>
</feature>
<evidence type="ECO:0000313" key="2">
    <source>
        <dbReference type="EMBL" id="SFJ28518.1"/>
    </source>
</evidence>
<sequence>MFKNETVNRIVNIVGMILFYVTFSIFYFPSSSDDLITKVFFFLVSLVFIGIVIHKIYKFKQ</sequence>
<gene>
    <name evidence="2" type="ORF">SAMN04487936_101531</name>
</gene>
<evidence type="ECO:0000256" key="1">
    <source>
        <dbReference type="SAM" id="Phobius"/>
    </source>
</evidence>
<protein>
    <recommendedName>
        <fullName evidence="4">YrhC-like protein</fullName>
    </recommendedName>
</protein>
<reference evidence="3" key="1">
    <citation type="submission" date="2016-10" db="EMBL/GenBank/DDBJ databases">
        <authorList>
            <person name="Varghese N."/>
            <person name="Submissions S."/>
        </authorList>
    </citation>
    <scope>NUCLEOTIDE SEQUENCE [LARGE SCALE GENOMIC DNA]</scope>
    <source>
        <strain evidence="3">CGMCC 1.3704</strain>
    </source>
</reference>
<keyword evidence="1" id="KW-0812">Transmembrane</keyword>
<evidence type="ECO:0000313" key="3">
    <source>
        <dbReference type="Proteomes" id="UP000183557"/>
    </source>
</evidence>
<organism evidence="2 3">
    <name type="scientific">Halobacillus dabanensis</name>
    <dbReference type="NCBI Taxonomy" id="240302"/>
    <lineage>
        <taxon>Bacteria</taxon>
        <taxon>Bacillati</taxon>
        <taxon>Bacillota</taxon>
        <taxon>Bacilli</taxon>
        <taxon>Bacillales</taxon>
        <taxon>Bacillaceae</taxon>
        <taxon>Halobacillus</taxon>
    </lineage>
</organism>
<evidence type="ECO:0008006" key="4">
    <source>
        <dbReference type="Google" id="ProtNLM"/>
    </source>
</evidence>